<evidence type="ECO:0000313" key="2">
    <source>
        <dbReference type="Proteomes" id="UP000319728"/>
    </source>
</evidence>
<evidence type="ECO:0000313" key="1">
    <source>
        <dbReference type="EMBL" id="TWJ26970.1"/>
    </source>
</evidence>
<dbReference type="OrthoDB" id="3403416at2"/>
<reference evidence="1 2" key="1">
    <citation type="submission" date="2019-07" db="EMBL/GenBank/DDBJ databases">
        <title>R&amp;d 2014.</title>
        <authorList>
            <person name="Klenk H.-P."/>
        </authorList>
    </citation>
    <scope>NUCLEOTIDE SEQUENCE [LARGE SCALE GENOMIC DNA]</scope>
    <source>
        <strain evidence="1 2">DSM 43912</strain>
    </source>
</reference>
<accession>A0A562W9N1</accession>
<comment type="caution">
    <text evidence="1">The sequence shown here is derived from an EMBL/GenBank/DDBJ whole genome shotgun (WGS) entry which is preliminary data.</text>
</comment>
<sequence>MSTDSSWGDYLSTDTSVPDLGVDAFAPATVEPVLPELVTPVVEPVLPEPVVDAVESEIAGAAADQEWSDWHAASGDQWAESAQDWVDYANENLAAGNIGAAESGMAYAASHADIADNNYDVSVDYSAQAGTHLDTAVAEVAPYDTYDVGTSLDVAE</sequence>
<dbReference type="AlphaFoldDB" id="A0A562W9N1"/>
<keyword evidence="2" id="KW-1185">Reference proteome</keyword>
<organism evidence="1 2">
    <name type="scientific">Micromonospora sagamiensis</name>
    <dbReference type="NCBI Taxonomy" id="47875"/>
    <lineage>
        <taxon>Bacteria</taxon>
        <taxon>Bacillati</taxon>
        <taxon>Actinomycetota</taxon>
        <taxon>Actinomycetes</taxon>
        <taxon>Micromonosporales</taxon>
        <taxon>Micromonosporaceae</taxon>
        <taxon>Micromonospora</taxon>
    </lineage>
</organism>
<dbReference type="Proteomes" id="UP000319728">
    <property type="component" value="Unassembled WGS sequence"/>
</dbReference>
<proteinExistence type="predicted"/>
<name>A0A562W9N1_9ACTN</name>
<dbReference type="EMBL" id="VLLP01000001">
    <property type="protein sequence ID" value="TWJ26970.1"/>
    <property type="molecule type" value="Genomic_DNA"/>
</dbReference>
<gene>
    <name evidence="1" type="ORF">JD81_00452</name>
</gene>
<dbReference type="RefSeq" id="WP_145815384.1">
    <property type="nucleotide sequence ID" value="NZ_AP023438.1"/>
</dbReference>
<protein>
    <submittedName>
        <fullName evidence="1">Uncharacterized protein</fullName>
    </submittedName>
</protein>